<keyword evidence="1" id="KW-0812">Transmembrane</keyword>
<keyword evidence="1" id="KW-1133">Transmembrane helix</keyword>
<keyword evidence="3" id="KW-1185">Reference proteome</keyword>
<gene>
    <name evidence="2" type="ORF">SAMN05660461_5341</name>
</gene>
<dbReference type="RefSeq" id="WP_079472617.1">
    <property type="nucleotide sequence ID" value="NZ_FUZZ01000005.1"/>
</dbReference>
<accession>A0A1T5P9U7</accession>
<evidence type="ECO:0000313" key="3">
    <source>
        <dbReference type="Proteomes" id="UP000190166"/>
    </source>
</evidence>
<keyword evidence="1" id="KW-0472">Membrane</keyword>
<dbReference type="EMBL" id="FUZZ01000005">
    <property type="protein sequence ID" value="SKD09452.1"/>
    <property type="molecule type" value="Genomic_DNA"/>
</dbReference>
<dbReference type="AlphaFoldDB" id="A0A1T5P9U7"/>
<dbReference type="Proteomes" id="UP000190166">
    <property type="component" value="Unassembled WGS sequence"/>
</dbReference>
<name>A0A1T5P9U7_9BACT</name>
<proteinExistence type="predicted"/>
<feature type="transmembrane region" description="Helical" evidence="1">
    <location>
        <begin position="33"/>
        <end position="53"/>
    </location>
</feature>
<reference evidence="2 3" key="1">
    <citation type="submission" date="2017-02" db="EMBL/GenBank/DDBJ databases">
        <authorList>
            <person name="Peterson S.W."/>
        </authorList>
    </citation>
    <scope>NUCLEOTIDE SEQUENCE [LARGE SCALE GENOMIC DNA]</scope>
    <source>
        <strain evidence="2 3">DSM 18108</strain>
    </source>
</reference>
<organism evidence="2 3">
    <name type="scientific">Chitinophaga ginsengisegetis</name>
    <dbReference type="NCBI Taxonomy" id="393003"/>
    <lineage>
        <taxon>Bacteria</taxon>
        <taxon>Pseudomonadati</taxon>
        <taxon>Bacteroidota</taxon>
        <taxon>Chitinophagia</taxon>
        <taxon>Chitinophagales</taxon>
        <taxon>Chitinophagaceae</taxon>
        <taxon>Chitinophaga</taxon>
    </lineage>
</organism>
<protein>
    <submittedName>
        <fullName evidence="2">Uncharacterized protein</fullName>
    </submittedName>
</protein>
<sequence length="201" mass="21999">MEAPNMESPALPPKTNRPLWQKIIAALGANQRFFWTTFWLLIAFVILLLPLFYANLVGKIFLAPAFLWAFAFLMVGIVTGFIFGVPTIITSGPSAADTQQQAMKDNKKAEKIVQANTNLTQISDWLTKVIVGAGLVELSKIPGFIESVSKKMAKGMMVPGVVNNEAFAAVFSGAIIVLFLSYGFVCGYLVMRIVLTEIFSD</sequence>
<evidence type="ECO:0000313" key="2">
    <source>
        <dbReference type="EMBL" id="SKD09452.1"/>
    </source>
</evidence>
<feature type="transmembrane region" description="Helical" evidence="1">
    <location>
        <begin position="166"/>
        <end position="190"/>
    </location>
</feature>
<evidence type="ECO:0000256" key="1">
    <source>
        <dbReference type="SAM" id="Phobius"/>
    </source>
</evidence>
<feature type="transmembrane region" description="Helical" evidence="1">
    <location>
        <begin position="65"/>
        <end position="89"/>
    </location>
</feature>